<feature type="region of interest" description="Disordered" evidence="1">
    <location>
        <begin position="16"/>
        <end position="59"/>
    </location>
</feature>
<dbReference type="EMBL" id="GBXM01049250">
    <property type="protein sequence ID" value="JAH59327.1"/>
    <property type="molecule type" value="Transcribed_RNA"/>
</dbReference>
<reference evidence="2" key="2">
    <citation type="journal article" date="2015" name="Fish Shellfish Immunol.">
        <title>Early steps in the European eel (Anguilla anguilla)-Vibrio vulnificus interaction in the gills: Role of the RtxA13 toxin.</title>
        <authorList>
            <person name="Callol A."/>
            <person name="Pajuelo D."/>
            <person name="Ebbesson L."/>
            <person name="Teles M."/>
            <person name="MacKenzie S."/>
            <person name="Amaro C."/>
        </authorList>
    </citation>
    <scope>NUCLEOTIDE SEQUENCE</scope>
</reference>
<evidence type="ECO:0000313" key="2">
    <source>
        <dbReference type="EMBL" id="JAH59327.1"/>
    </source>
</evidence>
<dbReference type="AlphaFoldDB" id="A0A0E9U0S6"/>
<evidence type="ECO:0000256" key="1">
    <source>
        <dbReference type="SAM" id="MobiDB-lite"/>
    </source>
</evidence>
<organism evidence="2">
    <name type="scientific">Anguilla anguilla</name>
    <name type="common">European freshwater eel</name>
    <name type="synonym">Muraena anguilla</name>
    <dbReference type="NCBI Taxonomy" id="7936"/>
    <lineage>
        <taxon>Eukaryota</taxon>
        <taxon>Metazoa</taxon>
        <taxon>Chordata</taxon>
        <taxon>Craniata</taxon>
        <taxon>Vertebrata</taxon>
        <taxon>Euteleostomi</taxon>
        <taxon>Actinopterygii</taxon>
        <taxon>Neopterygii</taxon>
        <taxon>Teleostei</taxon>
        <taxon>Anguilliformes</taxon>
        <taxon>Anguillidae</taxon>
        <taxon>Anguilla</taxon>
    </lineage>
</organism>
<accession>A0A0E9U0S6</accession>
<proteinExistence type="predicted"/>
<name>A0A0E9U0S6_ANGAN</name>
<sequence>MLLCAAGSHKKLLPSFKISLSSPRPAQTGPPAPGRRPINQGARCNLRSPESGGGGHWAA</sequence>
<protein>
    <submittedName>
        <fullName evidence="2">Uncharacterized protein</fullName>
    </submittedName>
</protein>
<reference evidence="2" key="1">
    <citation type="submission" date="2014-11" db="EMBL/GenBank/DDBJ databases">
        <authorList>
            <person name="Amaro Gonzalez C."/>
        </authorList>
    </citation>
    <scope>NUCLEOTIDE SEQUENCE</scope>
</reference>